<dbReference type="GO" id="GO:0016614">
    <property type="term" value="F:oxidoreductase activity, acting on CH-OH group of donors"/>
    <property type="evidence" value="ECO:0007669"/>
    <property type="project" value="InterPro"/>
</dbReference>
<evidence type="ECO:0000256" key="1">
    <source>
        <dbReference type="ARBA" id="ARBA00001974"/>
    </source>
</evidence>
<dbReference type="Gene3D" id="3.50.50.60">
    <property type="entry name" value="FAD/NAD(P)-binding domain"/>
    <property type="match status" value="1"/>
</dbReference>
<dbReference type="Pfam" id="PF05199">
    <property type="entry name" value="GMC_oxred_C"/>
    <property type="match status" value="1"/>
</dbReference>
<dbReference type="Gene3D" id="3.30.560.10">
    <property type="entry name" value="Glucose Oxidase, domain 3"/>
    <property type="match status" value="1"/>
</dbReference>
<keyword evidence="4 5" id="KW-0274">FAD</keyword>
<keyword evidence="7" id="KW-0732">Signal</keyword>
<keyword evidence="3 6" id="KW-0285">Flavoprotein</keyword>
<dbReference type="InterPro" id="IPR007867">
    <property type="entry name" value="GMC_OxRtase_C"/>
</dbReference>
<dbReference type="PROSITE" id="PS00623">
    <property type="entry name" value="GMC_OXRED_1"/>
    <property type="match status" value="1"/>
</dbReference>
<dbReference type="AlphaFoldDB" id="A0A0B6ZWA2"/>
<dbReference type="EMBL" id="HACG01026014">
    <property type="protein sequence ID" value="CEK72879.1"/>
    <property type="molecule type" value="Transcribed_RNA"/>
</dbReference>
<feature type="chain" id="PRO_5002112454" description="Glucose-methanol-choline oxidoreductase N-terminal domain-containing protein" evidence="7">
    <location>
        <begin position="21"/>
        <end position="607"/>
    </location>
</feature>
<feature type="binding site" evidence="5">
    <location>
        <position position="263"/>
    </location>
    <ligand>
        <name>FAD</name>
        <dbReference type="ChEBI" id="CHEBI:57692"/>
    </ligand>
</feature>
<comment type="similarity">
    <text evidence="2 6">Belongs to the GMC oxidoreductase family.</text>
</comment>
<protein>
    <recommendedName>
        <fullName evidence="8 9">Glucose-methanol-choline oxidoreductase N-terminal domain-containing protein</fullName>
    </recommendedName>
</protein>
<dbReference type="SUPFAM" id="SSF51905">
    <property type="entry name" value="FAD/NAD(P)-binding domain"/>
    <property type="match status" value="1"/>
</dbReference>
<dbReference type="InterPro" id="IPR036188">
    <property type="entry name" value="FAD/NAD-bd_sf"/>
</dbReference>
<evidence type="ECO:0000256" key="7">
    <source>
        <dbReference type="SAM" id="SignalP"/>
    </source>
</evidence>
<feature type="signal peptide" evidence="7">
    <location>
        <begin position="1"/>
        <end position="20"/>
    </location>
</feature>
<accession>A0A0B6ZWA2</accession>
<dbReference type="SUPFAM" id="SSF54373">
    <property type="entry name" value="FAD-linked reductases, C-terminal domain"/>
    <property type="match status" value="1"/>
</dbReference>
<gene>
    <name evidence="10" type="primary">ORF84391</name>
</gene>
<dbReference type="Pfam" id="PF00732">
    <property type="entry name" value="GMC_oxred_N"/>
    <property type="match status" value="1"/>
</dbReference>
<feature type="domain" description="Glucose-methanol-choline oxidoreductase N-terminal" evidence="9">
    <location>
        <begin position="298"/>
        <end position="312"/>
    </location>
</feature>
<sequence>MPSVPTVLVIVLVAVFVRWGIFPESQTPAAFVSQPNVSYDYIVVGAGSAGAIVANRLSEDPDVSVLLVEAGGDDNGHPYISTPGLAPLIQVFDPDVVDYFYTEPDKTRHIGLKNGQAKWPRGRVLGGSSSINFMLYVRGSRHDYDQWAAYTQDSSWNYNHVLPYFKKSEKIVSSEISNSVYHGTDGNVGIIRHDVLSDIAQKIMDGFRELGYPYNEDYNGKTQNGVTKMQENIENGKRSNTAKSFLRKILDRSNLNIALNSRVQKVIINHKRAEAVELIKDGRKYVVKAKKEIVLSAGSIETPQILMLSGIGPRKDLEAVNIQVVQDLPVGKNLHDHTFLDMIIEHDGTKTKEYSFVKDMWNSVKYNLFQTGPLSVFGSEVNLFTSTTKENKDKVWPNLQIMFATNGLDVGSQFLEGVNVDTEVVQDYLYRDNITNNFVCLPCALRPVSRGEIKLRSKDPFDHPLIYPNYFQRKEDLEVILKGVDICKKLTGTKGLSSIKAKLADTRSLRICDKHSVESNEYWSCVIKSRPNTVYHHVGTCKMGAANDSSAVVDPQLRVRGIEGLRVADASIMPYIVSANTNAATMMIGERAADLIRGQQLQPIYNA</sequence>
<dbReference type="PIRSF" id="PIRSF000137">
    <property type="entry name" value="Alcohol_oxidase"/>
    <property type="match status" value="1"/>
</dbReference>
<dbReference type="PANTHER" id="PTHR11552">
    <property type="entry name" value="GLUCOSE-METHANOL-CHOLINE GMC OXIDOREDUCTASE"/>
    <property type="match status" value="1"/>
</dbReference>
<proteinExistence type="inferred from homology"/>
<reference evidence="10" key="1">
    <citation type="submission" date="2014-12" db="EMBL/GenBank/DDBJ databases">
        <title>Insight into the proteome of Arion vulgaris.</title>
        <authorList>
            <person name="Aradska J."/>
            <person name="Bulat T."/>
            <person name="Smidak R."/>
            <person name="Sarate P."/>
            <person name="Gangsoo J."/>
            <person name="Sialana F."/>
            <person name="Bilban M."/>
            <person name="Lubec G."/>
        </authorList>
    </citation>
    <scope>NUCLEOTIDE SEQUENCE</scope>
    <source>
        <tissue evidence="10">Skin</tissue>
    </source>
</reference>
<dbReference type="GO" id="GO:0050660">
    <property type="term" value="F:flavin adenine dinucleotide binding"/>
    <property type="evidence" value="ECO:0007669"/>
    <property type="project" value="InterPro"/>
</dbReference>
<evidence type="ECO:0000256" key="2">
    <source>
        <dbReference type="ARBA" id="ARBA00010790"/>
    </source>
</evidence>
<feature type="domain" description="Glucose-methanol-choline oxidoreductase N-terminal" evidence="8">
    <location>
        <begin position="122"/>
        <end position="145"/>
    </location>
</feature>
<evidence type="ECO:0000256" key="3">
    <source>
        <dbReference type="ARBA" id="ARBA00022630"/>
    </source>
</evidence>
<evidence type="ECO:0000256" key="4">
    <source>
        <dbReference type="ARBA" id="ARBA00022827"/>
    </source>
</evidence>
<dbReference type="PROSITE" id="PS00624">
    <property type="entry name" value="GMC_OXRED_2"/>
    <property type="match status" value="1"/>
</dbReference>
<comment type="cofactor">
    <cofactor evidence="1 5">
        <name>FAD</name>
        <dbReference type="ChEBI" id="CHEBI:57692"/>
    </cofactor>
</comment>
<evidence type="ECO:0000313" key="10">
    <source>
        <dbReference type="EMBL" id="CEK72879.1"/>
    </source>
</evidence>
<evidence type="ECO:0000259" key="8">
    <source>
        <dbReference type="PROSITE" id="PS00623"/>
    </source>
</evidence>
<evidence type="ECO:0000256" key="5">
    <source>
        <dbReference type="PIRSR" id="PIRSR000137-2"/>
    </source>
</evidence>
<dbReference type="InterPro" id="IPR012132">
    <property type="entry name" value="GMC_OxRdtase"/>
</dbReference>
<organism evidence="10">
    <name type="scientific">Arion vulgaris</name>
    <dbReference type="NCBI Taxonomy" id="1028688"/>
    <lineage>
        <taxon>Eukaryota</taxon>
        <taxon>Metazoa</taxon>
        <taxon>Spiralia</taxon>
        <taxon>Lophotrochozoa</taxon>
        <taxon>Mollusca</taxon>
        <taxon>Gastropoda</taxon>
        <taxon>Heterobranchia</taxon>
        <taxon>Euthyneura</taxon>
        <taxon>Panpulmonata</taxon>
        <taxon>Eupulmonata</taxon>
        <taxon>Stylommatophora</taxon>
        <taxon>Helicina</taxon>
        <taxon>Arionoidea</taxon>
        <taxon>Arionidae</taxon>
        <taxon>Arion</taxon>
    </lineage>
</organism>
<evidence type="ECO:0000259" key="9">
    <source>
        <dbReference type="PROSITE" id="PS00624"/>
    </source>
</evidence>
<evidence type="ECO:0000256" key="6">
    <source>
        <dbReference type="RuleBase" id="RU003968"/>
    </source>
</evidence>
<dbReference type="PANTHER" id="PTHR11552:SF147">
    <property type="entry name" value="CHOLINE DEHYDROGENASE, MITOCHONDRIAL"/>
    <property type="match status" value="1"/>
</dbReference>
<dbReference type="InterPro" id="IPR000172">
    <property type="entry name" value="GMC_OxRdtase_N"/>
</dbReference>
<name>A0A0B6ZWA2_9EUPU</name>
<feature type="binding site" evidence="5">
    <location>
        <position position="124"/>
    </location>
    <ligand>
        <name>FAD</name>
        <dbReference type="ChEBI" id="CHEBI:57692"/>
    </ligand>
</feature>